<dbReference type="GO" id="GO:0016339">
    <property type="term" value="P:calcium-dependent cell-cell adhesion via plasma membrane cell adhesion molecules"/>
    <property type="evidence" value="ECO:0007669"/>
    <property type="project" value="TreeGrafter"/>
</dbReference>
<accession>A0A6B0R2D0</accession>
<organism evidence="11 12">
    <name type="scientific">Bos mutus</name>
    <name type="common">wild yak</name>
    <dbReference type="NCBI Taxonomy" id="72004"/>
    <lineage>
        <taxon>Eukaryota</taxon>
        <taxon>Metazoa</taxon>
        <taxon>Chordata</taxon>
        <taxon>Craniata</taxon>
        <taxon>Vertebrata</taxon>
        <taxon>Euteleostomi</taxon>
        <taxon>Mammalia</taxon>
        <taxon>Eutheria</taxon>
        <taxon>Laurasiatheria</taxon>
        <taxon>Artiodactyla</taxon>
        <taxon>Ruminantia</taxon>
        <taxon>Pecora</taxon>
        <taxon>Bovidae</taxon>
        <taxon>Bovinae</taxon>
        <taxon>Bos</taxon>
    </lineage>
</organism>
<evidence type="ECO:0000256" key="8">
    <source>
        <dbReference type="PROSITE-ProRule" id="PRU00043"/>
    </source>
</evidence>
<feature type="region of interest" description="Disordered" evidence="9">
    <location>
        <begin position="967"/>
        <end position="993"/>
    </location>
</feature>
<feature type="compositionally biased region" description="Low complexity" evidence="9">
    <location>
        <begin position="94"/>
        <end position="105"/>
    </location>
</feature>
<dbReference type="SUPFAM" id="SSF49313">
    <property type="entry name" value="Cadherin-like"/>
    <property type="match status" value="5"/>
</dbReference>
<reference evidence="11" key="1">
    <citation type="submission" date="2019-10" db="EMBL/GenBank/DDBJ databases">
        <title>The sequence and de novo assembly of the wild yak genome.</title>
        <authorList>
            <person name="Liu Y."/>
        </authorList>
    </citation>
    <scope>NUCLEOTIDE SEQUENCE [LARGE SCALE GENOMIC DNA]</scope>
    <source>
        <strain evidence="11">WY2019</strain>
    </source>
</reference>
<feature type="domain" description="Cadherin" evidence="10">
    <location>
        <begin position="854"/>
        <end position="956"/>
    </location>
</feature>
<dbReference type="SUPFAM" id="SSF52540">
    <property type="entry name" value="P-loop containing nucleoside triphosphate hydrolases"/>
    <property type="match status" value="1"/>
</dbReference>
<dbReference type="FunFam" id="2.60.40.60:FF:000241">
    <property type="entry name" value="Cadherin 16"/>
    <property type="match status" value="1"/>
</dbReference>
<dbReference type="FunFam" id="3.40.50.300:FF:000311">
    <property type="entry name" value="GTP-binding protein RAD"/>
    <property type="match status" value="1"/>
</dbReference>
<feature type="domain" description="Cadherin" evidence="10">
    <location>
        <begin position="433"/>
        <end position="625"/>
    </location>
</feature>
<dbReference type="FunFam" id="2.60.40.60:FF:000195">
    <property type="entry name" value="Cadherin 16"/>
    <property type="match status" value="1"/>
</dbReference>
<dbReference type="GO" id="GO:0007156">
    <property type="term" value="P:homophilic cell adhesion via plasma membrane adhesion molecules"/>
    <property type="evidence" value="ECO:0007669"/>
    <property type="project" value="InterPro"/>
</dbReference>
<dbReference type="PRINTS" id="PR00449">
    <property type="entry name" value="RASTRNSFRMNG"/>
</dbReference>
<dbReference type="GO" id="GO:0003924">
    <property type="term" value="F:GTPase activity"/>
    <property type="evidence" value="ECO:0007669"/>
    <property type="project" value="InterPro"/>
</dbReference>
<feature type="compositionally biased region" description="Low complexity" evidence="9">
    <location>
        <begin position="78"/>
        <end position="87"/>
    </location>
</feature>
<dbReference type="PANTHER" id="PTHR24027:SF424">
    <property type="entry name" value="CADHERIN-16 ISOFORM X3"/>
    <property type="match status" value="1"/>
</dbReference>
<evidence type="ECO:0000256" key="7">
    <source>
        <dbReference type="ARBA" id="ARBA00023136"/>
    </source>
</evidence>
<keyword evidence="4" id="KW-0677">Repeat</keyword>
<evidence type="ECO:0000313" key="12">
    <source>
        <dbReference type="Proteomes" id="UP000322234"/>
    </source>
</evidence>
<dbReference type="EMBL" id="VBQZ03000017">
    <property type="protein sequence ID" value="MXQ83412.1"/>
    <property type="molecule type" value="Genomic_DNA"/>
</dbReference>
<dbReference type="SMART" id="SM00173">
    <property type="entry name" value="RAS"/>
    <property type="match status" value="1"/>
</dbReference>
<feature type="domain" description="Cadherin" evidence="10">
    <location>
        <begin position="740"/>
        <end position="853"/>
    </location>
</feature>
<dbReference type="AlphaFoldDB" id="A0A6B0R2D0"/>
<dbReference type="GO" id="GO:0044331">
    <property type="term" value="P:cell-cell adhesion mediated by cadherin"/>
    <property type="evidence" value="ECO:0007669"/>
    <property type="project" value="TreeGrafter"/>
</dbReference>
<keyword evidence="7" id="KW-0472">Membrane</keyword>
<dbReference type="FunFam" id="2.60.40.60:FF:000187">
    <property type="entry name" value="Cadherin 16"/>
    <property type="match status" value="1"/>
</dbReference>
<dbReference type="GO" id="GO:0005509">
    <property type="term" value="F:calcium ion binding"/>
    <property type="evidence" value="ECO:0007669"/>
    <property type="project" value="UniProtKB-UniRule"/>
</dbReference>
<evidence type="ECO:0000256" key="5">
    <source>
        <dbReference type="ARBA" id="ARBA00022741"/>
    </source>
</evidence>
<feature type="domain" description="Cadherin" evidence="10">
    <location>
        <begin position="626"/>
        <end position="738"/>
    </location>
</feature>
<dbReference type="GO" id="GO:0005912">
    <property type="term" value="C:adherens junction"/>
    <property type="evidence" value="ECO:0007669"/>
    <property type="project" value="TreeGrafter"/>
</dbReference>
<name>A0A6B0R2D0_9CETA</name>
<feature type="compositionally biased region" description="Gly residues" evidence="9">
    <location>
        <begin position="24"/>
        <end position="35"/>
    </location>
</feature>
<feature type="domain" description="Cadherin" evidence="10">
    <location>
        <begin position="339"/>
        <end position="432"/>
    </location>
</feature>
<evidence type="ECO:0000256" key="4">
    <source>
        <dbReference type="ARBA" id="ARBA00022737"/>
    </source>
</evidence>
<dbReference type="Gene3D" id="3.40.50.300">
    <property type="entry name" value="P-loop containing nucleotide triphosphate hydrolases"/>
    <property type="match status" value="1"/>
</dbReference>
<dbReference type="InterPro" id="IPR027417">
    <property type="entry name" value="P-loop_NTPase"/>
</dbReference>
<comment type="caution">
    <text evidence="11">The sequence shown here is derived from an EMBL/GenBank/DDBJ whole genome shotgun (WGS) entry which is preliminary data.</text>
</comment>
<dbReference type="GO" id="GO:0005525">
    <property type="term" value="F:GTP binding"/>
    <property type="evidence" value="ECO:0007669"/>
    <property type="project" value="InterPro"/>
</dbReference>
<evidence type="ECO:0000313" key="11">
    <source>
        <dbReference type="EMBL" id="MXQ83412.1"/>
    </source>
</evidence>
<dbReference type="Pfam" id="PF00071">
    <property type="entry name" value="Ras"/>
    <property type="match status" value="1"/>
</dbReference>
<dbReference type="SMART" id="SM00112">
    <property type="entry name" value="CA"/>
    <property type="match status" value="5"/>
</dbReference>
<evidence type="ECO:0000256" key="3">
    <source>
        <dbReference type="ARBA" id="ARBA00022553"/>
    </source>
</evidence>
<dbReference type="InterPro" id="IPR039808">
    <property type="entry name" value="Cadherin"/>
</dbReference>
<feature type="region of interest" description="Disordered" evidence="9">
    <location>
        <begin position="18"/>
        <end position="59"/>
    </location>
</feature>
<dbReference type="InterPro" id="IPR020894">
    <property type="entry name" value="Cadherin_CS"/>
</dbReference>
<dbReference type="PROSITE" id="PS00232">
    <property type="entry name" value="CADHERIN_1"/>
    <property type="match status" value="1"/>
</dbReference>
<dbReference type="GO" id="GO:0000902">
    <property type="term" value="P:cell morphogenesis"/>
    <property type="evidence" value="ECO:0007669"/>
    <property type="project" value="TreeGrafter"/>
</dbReference>
<dbReference type="InterPro" id="IPR002126">
    <property type="entry name" value="Cadherin-like_dom"/>
</dbReference>
<dbReference type="GO" id="GO:0034332">
    <property type="term" value="P:adherens junction organization"/>
    <property type="evidence" value="ECO:0007669"/>
    <property type="project" value="TreeGrafter"/>
</dbReference>
<dbReference type="GO" id="GO:0016477">
    <property type="term" value="P:cell migration"/>
    <property type="evidence" value="ECO:0007669"/>
    <property type="project" value="TreeGrafter"/>
</dbReference>
<proteinExistence type="inferred from homology"/>
<dbReference type="PROSITE" id="PS50268">
    <property type="entry name" value="CADHERIN_2"/>
    <property type="match status" value="5"/>
</dbReference>
<dbReference type="CDD" id="cd11304">
    <property type="entry name" value="Cadherin_repeat"/>
    <property type="match status" value="5"/>
</dbReference>
<evidence type="ECO:0000256" key="6">
    <source>
        <dbReference type="ARBA" id="ARBA00022837"/>
    </source>
</evidence>
<dbReference type="Gene3D" id="2.60.40.60">
    <property type="entry name" value="Cadherins"/>
    <property type="match status" value="7"/>
</dbReference>
<dbReference type="CDD" id="cd04148">
    <property type="entry name" value="RGK"/>
    <property type="match status" value="1"/>
</dbReference>
<dbReference type="Proteomes" id="UP000322234">
    <property type="component" value="Unassembled WGS sequence"/>
</dbReference>
<dbReference type="Pfam" id="PF00028">
    <property type="entry name" value="Cadherin"/>
    <property type="match status" value="3"/>
</dbReference>
<evidence type="ECO:0000256" key="9">
    <source>
        <dbReference type="SAM" id="MobiDB-lite"/>
    </source>
</evidence>
<dbReference type="InterPro" id="IPR001806">
    <property type="entry name" value="Small_GTPase"/>
</dbReference>
<comment type="similarity">
    <text evidence="2">Belongs to the small GTPase superfamily. RGK family.</text>
</comment>
<dbReference type="GO" id="GO:0045296">
    <property type="term" value="F:cadherin binding"/>
    <property type="evidence" value="ECO:0007669"/>
    <property type="project" value="TreeGrafter"/>
</dbReference>
<keyword evidence="12" id="KW-1185">Reference proteome</keyword>
<dbReference type="FunFam" id="2.60.40.60:FF:000149">
    <property type="entry name" value="cadherin-16 isoform X1"/>
    <property type="match status" value="1"/>
</dbReference>
<dbReference type="InterPro" id="IPR015919">
    <property type="entry name" value="Cadherin-like_sf"/>
</dbReference>
<dbReference type="PROSITE" id="PS51421">
    <property type="entry name" value="RAS"/>
    <property type="match status" value="1"/>
</dbReference>
<evidence type="ECO:0000259" key="10">
    <source>
        <dbReference type="PROSITE" id="PS50268"/>
    </source>
</evidence>
<evidence type="ECO:0000256" key="1">
    <source>
        <dbReference type="ARBA" id="ARBA00004370"/>
    </source>
</evidence>
<keyword evidence="5" id="KW-0547">Nucleotide-binding</keyword>
<feature type="region of interest" description="Disordered" evidence="9">
    <location>
        <begin position="78"/>
        <end position="106"/>
    </location>
</feature>
<gene>
    <name evidence="11" type="ORF">E5288_WYG014589</name>
</gene>
<keyword evidence="3" id="KW-0597">Phosphoprotein</keyword>
<dbReference type="SMART" id="SM00175">
    <property type="entry name" value="RAB"/>
    <property type="match status" value="1"/>
</dbReference>
<dbReference type="GO" id="GO:0008013">
    <property type="term" value="F:beta-catenin binding"/>
    <property type="evidence" value="ECO:0007669"/>
    <property type="project" value="TreeGrafter"/>
</dbReference>
<dbReference type="PROSITE" id="PS51419">
    <property type="entry name" value="RAB"/>
    <property type="match status" value="1"/>
</dbReference>
<dbReference type="GO" id="GO:0016342">
    <property type="term" value="C:catenin complex"/>
    <property type="evidence" value="ECO:0007669"/>
    <property type="project" value="TreeGrafter"/>
</dbReference>
<evidence type="ECO:0000256" key="2">
    <source>
        <dbReference type="ARBA" id="ARBA00008846"/>
    </source>
</evidence>
<dbReference type="PRINTS" id="PR00205">
    <property type="entry name" value="CADHERIN"/>
</dbReference>
<dbReference type="PANTHER" id="PTHR24027">
    <property type="entry name" value="CADHERIN-23"/>
    <property type="match status" value="1"/>
</dbReference>
<sequence>MSTAAYAAIRIPVPQTASDAMTLNGGGSGAGGNRGGGRERDRRRGSTPWGPALPLHRRSMPVDERDLQAALSPGALTTAEAGTGAQGPRLDWPEGSSDSLSSGGSDSDESVYKVLLLGAPGVGKSALARIFGGVEDGPEAEAAGHTYDRSIMVDGEEASLMVYDIWEQDGGRWLPGHCLAMGDAYVIVYSVTDKGSFEKASELRVQLRRARQTDDVPIILVGNKSDLVRSREVSLDEGRACAVVFDCKFIETSAALHHNVQALFEGVVRQIRLRRDSKEANARRQAGTRRRESLGKKAKRFLGRIVARNSRKMAMRAKSKSCHDLSLLLPREETEGQIVVSGDAGVAGEGLFAVDPESGFLLVTRALDREEQAEYQLQVRLGRGRGKSPGEGGALTTPSCQVTLETEDRRVLWGPQPVRVRVKDENDQVPHFSQATYKVHLSRGTRPGVPFFFLEASDGDEPGTTNSDLRFHILNQAPAQSASDIDSVNCQVQVRCSQWCYRLPWPREYSEHLPCTWLYVSIVENTWVPLDPVHLAENLQVPYPHHIAQVHWNGGDVHYHLESQPQGPFDVDTEGKLYVTQELDREAQAEYLLQVRAQNTHSEDYAEPLELQVVVTDENDNAPICPPRGPSVSIPELSPPGTKVAKILAEDADAPSSPNSHVVYQLLSPEPEEPAELRAFELDSTSGSVTLGAAQLQAGQNILLQVLAMDLGGTDGGLSSTCEIPVTITDINDHAPEFTTSQIEPVSLPEDAEPGTLVTTLTATDADLEPAFRFMDFAIEAGDEEGTFSLDWEPDSAHVQLRLLKNLSYEAAPSHQLVVVVRNVEELVGPGPGPGATATVTVLVERVVPPPQLDRESYEASVPISTPAGSLLLTVQPSDPLSSPLRFSLVNDSEGWLCIKEISGEVHTARPLQGAQPGDMYTVLIEAQDADEPTLSTSATLVIHFLKALPAPTPTLAPVPSRHLCTPRQDHGVVVSGPREDPDQAGGHGPFSFALGPNPTVQRDWRLRALNGSHAYLTLGLHWVEPREHVVPIAVSHNDQIWQIQVRVIVCRCNVEGQCMRKVGRMKGMPTKLSAVGILVGTLIAIGATVTQDLDASLPKSPCLKCHGDAHPGFHDNSLLE</sequence>
<dbReference type="GO" id="GO:0007043">
    <property type="term" value="P:cell-cell junction assembly"/>
    <property type="evidence" value="ECO:0007669"/>
    <property type="project" value="TreeGrafter"/>
</dbReference>
<protein>
    <recommendedName>
        <fullName evidence="10">Cadherin domain-containing protein</fullName>
    </recommendedName>
</protein>
<comment type="subcellular location">
    <subcellularLocation>
        <location evidence="1">Membrane</location>
    </subcellularLocation>
</comment>
<keyword evidence="6 8" id="KW-0106">Calcium</keyword>
<dbReference type="FunFam" id="2.60.40.60:FF:000167">
    <property type="entry name" value="Cadherin 16"/>
    <property type="match status" value="1"/>
</dbReference>